<evidence type="ECO:0000256" key="1">
    <source>
        <dbReference type="ARBA" id="ARBA00007787"/>
    </source>
</evidence>
<dbReference type="PANTHER" id="PTHR42852:SF13">
    <property type="entry name" value="PROTEIN DIPZ"/>
    <property type="match status" value="1"/>
</dbReference>
<feature type="domain" description="Thioredoxin" evidence="4">
    <location>
        <begin position="43"/>
        <end position="198"/>
    </location>
</feature>
<dbReference type="Pfam" id="PF13905">
    <property type="entry name" value="Thioredoxin_8"/>
    <property type="match status" value="1"/>
</dbReference>
<proteinExistence type="inferred from homology"/>
<dbReference type="SUPFAM" id="SSF52833">
    <property type="entry name" value="Thioredoxin-like"/>
    <property type="match status" value="1"/>
</dbReference>
<dbReference type="PATRIC" id="fig|1227491.4.peg.896"/>
<name>M0BAD5_9EURY</name>
<evidence type="ECO:0000313" key="5">
    <source>
        <dbReference type="EMBL" id="ELZ07258.1"/>
    </source>
</evidence>
<keyword evidence="2" id="KW-0813">Transport</keyword>
<comment type="similarity">
    <text evidence="1">Belongs to the glutaredoxin family.</text>
</comment>
<dbReference type="AlphaFoldDB" id="M0BAD5"/>
<evidence type="ECO:0000259" key="4">
    <source>
        <dbReference type="PROSITE" id="PS51352"/>
    </source>
</evidence>
<feature type="region of interest" description="Disordered" evidence="3">
    <location>
        <begin position="202"/>
        <end position="263"/>
    </location>
</feature>
<keyword evidence="6" id="KW-1185">Reference proteome</keyword>
<feature type="region of interest" description="Disordered" evidence="3">
    <location>
        <begin position="42"/>
        <end position="62"/>
    </location>
</feature>
<dbReference type="InterPro" id="IPR036249">
    <property type="entry name" value="Thioredoxin-like_sf"/>
</dbReference>
<dbReference type="EMBL" id="AOIP01000015">
    <property type="protein sequence ID" value="ELZ07258.1"/>
    <property type="molecule type" value="Genomic_DNA"/>
</dbReference>
<sequence length="263" mass="27915">MPSVGGDGPMKRRTLLAGVGSVGVLVGAGGILSGAIPIDSFGEPRSANTPSGNADGTDGDGPIELETIEATGSEAGTLEVPNDGVTVAMFFAPSCGNCQALMPQLRSARDELKEEYGDDLTVVSITPEQDHDELREWWDEHSGNWYLGFHSGRSLASAYQVVGYPVVIIIDENGEKRRHMTGNPDARKLKYAIEPELEAYRERAAEAESESDADGDTENESASTKTETETETETETGNGSESETETESESETTETETSSAASA</sequence>
<organism evidence="5 6">
    <name type="scientific">Natrialba aegyptia DSM 13077</name>
    <dbReference type="NCBI Taxonomy" id="1227491"/>
    <lineage>
        <taxon>Archaea</taxon>
        <taxon>Methanobacteriati</taxon>
        <taxon>Methanobacteriota</taxon>
        <taxon>Stenosarchaea group</taxon>
        <taxon>Halobacteria</taxon>
        <taxon>Halobacteriales</taxon>
        <taxon>Natrialbaceae</taxon>
        <taxon>Natrialba</taxon>
    </lineage>
</organism>
<dbReference type="Proteomes" id="UP000011591">
    <property type="component" value="Unassembled WGS sequence"/>
</dbReference>
<gene>
    <name evidence="5" type="ORF">C480_04361</name>
</gene>
<feature type="compositionally biased region" description="Acidic residues" evidence="3">
    <location>
        <begin position="207"/>
        <end position="219"/>
    </location>
</feature>
<dbReference type="PANTHER" id="PTHR42852">
    <property type="entry name" value="THIOL:DISULFIDE INTERCHANGE PROTEIN DSBE"/>
    <property type="match status" value="1"/>
</dbReference>
<reference evidence="5 6" key="1">
    <citation type="journal article" date="2014" name="PLoS Genet.">
        <title>Phylogenetically driven sequencing of extremely halophilic archaea reveals strategies for static and dynamic osmo-response.</title>
        <authorList>
            <person name="Becker E.A."/>
            <person name="Seitzer P.M."/>
            <person name="Tritt A."/>
            <person name="Larsen D."/>
            <person name="Krusor M."/>
            <person name="Yao A.I."/>
            <person name="Wu D."/>
            <person name="Madern D."/>
            <person name="Eisen J.A."/>
            <person name="Darling A.E."/>
            <person name="Facciotti M.T."/>
        </authorList>
    </citation>
    <scope>NUCLEOTIDE SEQUENCE [LARGE SCALE GENOMIC DNA]</scope>
    <source>
        <strain evidence="5 6">DSM 13077</strain>
    </source>
</reference>
<evidence type="ECO:0000256" key="3">
    <source>
        <dbReference type="SAM" id="MobiDB-lite"/>
    </source>
</evidence>
<protein>
    <submittedName>
        <fullName evidence="5">Alkyl hydroperoxide reductase/ thiol specific antioxidant/ Mal allergen</fullName>
    </submittedName>
</protein>
<evidence type="ECO:0000313" key="6">
    <source>
        <dbReference type="Proteomes" id="UP000011591"/>
    </source>
</evidence>
<dbReference type="PROSITE" id="PS51352">
    <property type="entry name" value="THIOREDOXIN_2"/>
    <property type="match status" value="1"/>
</dbReference>
<dbReference type="CDD" id="cd02966">
    <property type="entry name" value="TlpA_like_family"/>
    <property type="match status" value="1"/>
</dbReference>
<comment type="caution">
    <text evidence="5">The sequence shown here is derived from an EMBL/GenBank/DDBJ whole genome shotgun (WGS) entry which is preliminary data.</text>
</comment>
<dbReference type="InterPro" id="IPR012336">
    <property type="entry name" value="Thioredoxin-like_fold"/>
</dbReference>
<accession>M0BAD5</accession>
<keyword evidence="2" id="KW-0249">Electron transport</keyword>
<dbReference type="InterPro" id="IPR013766">
    <property type="entry name" value="Thioredoxin_domain"/>
</dbReference>
<dbReference type="InterPro" id="IPR050553">
    <property type="entry name" value="Thioredoxin_ResA/DsbE_sf"/>
</dbReference>
<feature type="compositionally biased region" description="Acidic residues" evidence="3">
    <location>
        <begin position="242"/>
        <end position="254"/>
    </location>
</feature>
<evidence type="ECO:0000256" key="2">
    <source>
        <dbReference type="ARBA" id="ARBA00022982"/>
    </source>
</evidence>
<dbReference type="Gene3D" id="3.40.30.10">
    <property type="entry name" value="Glutaredoxin"/>
    <property type="match status" value="1"/>
</dbReference>